<dbReference type="Proteomes" id="UP000502508">
    <property type="component" value="Chromosome"/>
</dbReference>
<reference evidence="1 2" key="2">
    <citation type="submission" date="2020-03" db="EMBL/GenBank/DDBJ databases">
        <authorList>
            <person name="Ichikawa N."/>
            <person name="Kimura A."/>
            <person name="Kitahashi Y."/>
            <person name="Uohara A."/>
        </authorList>
    </citation>
    <scope>NUCLEOTIDE SEQUENCE [LARGE SCALE GENOMIC DNA]</scope>
    <source>
        <strain evidence="1 2">NBRC 107702</strain>
    </source>
</reference>
<sequence>MRGDPLLLFQHGHLRVRLVLGDPVRDGETDDPGSDHDKLRHGRTVPRGVRRRAWPVAYTYLRGRGAS</sequence>
<organism evidence="1 2">
    <name type="scientific">Phytohabitans flavus</name>
    <dbReference type="NCBI Taxonomy" id="1076124"/>
    <lineage>
        <taxon>Bacteria</taxon>
        <taxon>Bacillati</taxon>
        <taxon>Actinomycetota</taxon>
        <taxon>Actinomycetes</taxon>
        <taxon>Micromonosporales</taxon>
        <taxon>Micromonosporaceae</taxon>
    </lineage>
</organism>
<dbReference type="EMBL" id="AP022870">
    <property type="protein sequence ID" value="BCB82424.1"/>
    <property type="molecule type" value="Genomic_DNA"/>
</dbReference>
<name>A0A6F8Y8H5_9ACTN</name>
<reference evidence="1 2" key="1">
    <citation type="submission" date="2020-03" db="EMBL/GenBank/DDBJ databases">
        <title>Whole genome shotgun sequence of Phytohabitans flavus NBRC 107702.</title>
        <authorList>
            <person name="Komaki H."/>
            <person name="Tamura T."/>
        </authorList>
    </citation>
    <scope>NUCLEOTIDE SEQUENCE [LARGE SCALE GENOMIC DNA]</scope>
    <source>
        <strain evidence="1 2">NBRC 107702</strain>
    </source>
</reference>
<evidence type="ECO:0000313" key="1">
    <source>
        <dbReference type="EMBL" id="BCB82424.1"/>
    </source>
</evidence>
<accession>A0A6F8Y8H5</accession>
<proteinExistence type="predicted"/>
<evidence type="ECO:0000313" key="2">
    <source>
        <dbReference type="Proteomes" id="UP000502508"/>
    </source>
</evidence>
<keyword evidence="2" id="KW-1185">Reference proteome</keyword>
<dbReference type="AlphaFoldDB" id="A0A6F8Y8H5"/>
<dbReference type="KEGG" id="pfla:Pflav_088340"/>
<protein>
    <submittedName>
        <fullName evidence="1">Uncharacterized protein</fullName>
    </submittedName>
</protein>
<gene>
    <name evidence="1" type="ORF">Pflav_088340</name>
</gene>